<feature type="compositionally biased region" description="Basic and acidic residues" evidence="1">
    <location>
        <begin position="89"/>
        <end position="143"/>
    </location>
</feature>
<evidence type="ECO:0000256" key="1">
    <source>
        <dbReference type="SAM" id="MobiDB-lite"/>
    </source>
</evidence>
<reference evidence="3" key="1">
    <citation type="journal article" date="2020" name="Stud. Mycol.">
        <title>101 Dothideomycetes genomes: a test case for predicting lifestyles and emergence of pathogens.</title>
        <authorList>
            <person name="Haridas S."/>
            <person name="Albert R."/>
            <person name="Binder M."/>
            <person name="Bloem J."/>
            <person name="Labutti K."/>
            <person name="Salamov A."/>
            <person name="Andreopoulos B."/>
            <person name="Baker S."/>
            <person name="Barry K."/>
            <person name="Bills G."/>
            <person name="Bluhm B."/>
            <person name="Cannon C."/>
            <person name="Castanera R."/>
            <person name="Culley D."/>
            <person name="Daum C."/>
            <person name="Ezra D."/>
            <person name="Gonzalez J."/>
            <person name="Henrissat B."/>
            <person name="Kuo A."/>
            <person name="Liang C."/>
            <person name="Lipzen A."/>
            <person name="Lutzoni F."/>
            <person name="Magnuson J."/>
            <person name="Mondo S."/>
            <person name="Nolan M."/>
            <person name="Ohm R."/>
            <person name="Pangilinan J."/>
            <person name="Park H.-J."/>
            <person name="Ramirez L."/>
            <person name="Alfaro M."/>
            <person name="Sun H."/>
            <person name="Tritt A."/>
            <person name="Yoshinaga Y."/>
            <person name="Zwiers L.-H."/>
            <person name="Turgeon B."/>
            <person name="Goodwin S."/>
            <person name="Spatafora J."/>
            <person name="Crous P."/>
            <person name="Grigoriev I."/>
        </authorList>
    </citation>
    <scope>NUCLEOTIDE SEQUENCE</scope>
    <source>
        <strain evidence="3">CBS 121167</strain>
    </source>
</reference>
<dbReference type="EMBL" id="ML995475">
    <property type="protein sequence ID" value="KAF2146982.1"/>
    <property type="molecule type" value="Genomic_DNA"/>
</dbReference>
<feature type="compositionally biased region" description="Low complexity" evidence="1">
    <location>
        <begin position="166"/>
        <end position="177"/>
    </location>
</feature>
<dbReference type="Pfam" id="PF06985">
    <property type="entry name" value="HET"/>
    <property type="match status" value="1"/>
</dbReference>
<protein>
    <recommendedName>
        <fullName evidence="2">Heterokaryon incompatibility domain-containing protein</fullName>
    </recommendedName>
</protein>
<evidence type="ECO:0000313" key="3">
    <source>
        <dbReference type="EMBL" id="KAF2146982.1"/>
    </source>
</evidence>
<sequence>MSEKPADMEGPWLCDICKVIQFDDVAFGGKVARNFSFVSGELLIRKLMYFDEDLFGFSDGDSDGYHISSRNSSSVDSLGFHIDSSEIDDQNKSHSEEGEGKCGSGQREEQEHGFEEHEHGLEEQEHGLEEQEHGLEEQEHGLEDQSIVPVRSSVDKELESTGGPGSTRRTPTSSFFGKNIEESTSEGSEWEDYSSDEDEDGSGDVPKMRKLKFWEREFRRPIPYERQDVLPGLPSLKEGSENGCSFCQLLRSSILKQIQDKVIQVPAHLNSSDTVNVFIEGAFYQWEKEFLPSAIIRDDEDESPTNELRGLVIAISLERLEPHFLYFKTYASPGQLSSWLRIMDNNIPCADPLSDEGIARISAWLQESDLCSEAQRTDDFVPTRLLDVGEGPVFQDPRLVLFPKGTGPLRYATLSYCWGDPHIPFLKTNKSSLGHHMERIILDETPDTFKDAIAVTRKLGLQYIWIDALCIVQDDPEDWNTEASKMAQIYQGSYVTVIALRASSVHERFAQPHDYARALIPYTSSLGKGISGHIWLQDQSSSAFKDRVSFVNEHDNSDWCKRGWTYQEELLSQRKIFFGPHQVTLMADGRVLPECGTYERHPFLQSIQQFADVDVRDLSRSGNWDRLVRPAYQWRKLTYVEDALPALSGIAKAVQAETRGTYLAGLWLETIFSDLLWEKFTRYGSFTVFILSIVAPETYVAPSWSWVRSLGTIPHKQPRTNNINAESEVLEAKMDLMGPDPFGRICGGHLLIRGKCYAMDAAQITNAPDNRPMGLFRSFRVGGEYVSYCDLDNFATREITISLKMLFLGSIPKTENEPEAMAGLLLFPTTEGNAWIRIGIFALVRSENSCSGRPFFESCETETVKIV</sequence>
<evidence type="ECO:0000259" key="2">
    <source>
        <dbReference type="Pfam" id="PF06985"/>
    </source>
</evidence>
<dbReference type="Proteomes" id="UP000799438">
    <property type="component" value="Unassembled WGS sequence"/>
</dbReference>
<dbReference type="PANTHER" id="PTHR33112">
    <property type="entry name" value="DOMAIN PROTEIN, PUTATIVE-RELATED"/>
    <property type="match status" value="1"/>
</dbReference>
<feature type="region of interest" description="Disordered" evidence="1">
    <location>
        <begin position="85"/>
        <end position="205"/>
    </location>
</feature>
<name>A0A6A6BSA7_9PEZI</name>
<accession>A0A6A6BSA7</accession>
<feature type="domain" description="Heterokaryon incompatibility" evidence="2">
    <location>
        <begin position="411"/>
        <end position="568"/>
    </location>
</feature>
<keyword evidence="4" id="KW-1185">Reference proteome</keyword>
<feature type="compositionally biased region" description="Acidic residues" evidence="1">
    <location>
        <begin position="188"/>
        <end position="202"/>
    </location>
</feature>
<dbReference type="OrthoDB" id="2958217at2759"/>
<organism evidence="3 4">
    <name type="scientific">Aplosporella prunicola CBS 121167</name>
    <dbReference type="NCBI Taxonomy" id="1176127"/>
    <lineage>
        <taxon>Eukaryota</taxon>
        <taxon>Fungi</taxon>
        <taxon>Dikarya</taxon>
        <taxon>Ascomycota</taxon>
        <taxon>Pezizomycotina</taxon>
        <taxon>Dothideomycetes</taxon>
        <taxon>Dothideomycetes incertae sedis</taxon>
        <taxon>Botryosphaeriales</taxon>
        <taxon>Aplosporellaceae</taxon>
        <taxon>Aplosporella</taxon>
    </lineage>
</organism>
<dbReference type="RefSeq" id="XP_033402690.1">
    <property type="nucleotide sequence ID" value="XM_033545956.1"/>
</dbReference>
<dbReference type="InterPro" id="IPR010730">
    <property type="entry name" value="HET"/>
</dbReference>
<dbReference type="AlphaFoldDB" id="A0A6A6BSA7"/>
<evidence type="ECO:0000313" key="4">
    <source>
        <dbReference type="Proteomes" id="UP000799438"/>
    </source>
</evidence>
<dbReference type="GeneID" id="54303462"/>
<proteinExistence type="predicted"/>
<gene>
    <name evidence="3" type="ORF">K452DRAFT_355379</name>
</gene>
<dbReference type="PANTHER" id="PTHR33112:SF16">
    <property type="entry name" value="HETEROKARYON INCOMPATIBILITY DOMAIN-CONTAINING PROTEIN"/>
    <property type="match status" value="1"/>
</dbReference>